<evidence type="ECO:0000313" key="3">
    <source>
        <dbReference type="EMBL" id="EIJ33697.1"/>
    </source>
</evidence>
<dbReference type="OrthoDB" id="9815690at2"/>
<dbReference type="PANTHER" id="PTHR46521">
    <property type="entry name" value="SUCROSE-PHOSPHATASE 2-RELATED"/>
    <property type="match status" value="1"/>
</dbReference>
<feature type="domain" description="Sucrose phosphatase-like" evidence="2">
    <location>
        <begin position="4"/>
        <end position="271"/>
    </location>
</feature>
<proteinExistence type="predicted"/>
<dbReference type="Gene3D" id="3.90.1070.10">
    <property type="match status" value="1"/>
</dbReference>
<dbReference type="GO" id="GO:0000287">
    <property type="term" value="F:magnesium ion binding"/>
    <property type="evidence" value="ECO:0007669"/>
    <property type="project" value="UniProtKB-ARBA"/>
</dbReference>
<dbReference type="SFLD" id="SFLDG01140">
    <property type="entry name" value="C2.B:_Phosphomannomutase_and_P"/>
    <property type="match status" value="1"/>
</dbReference>
<dbReference type="GO" id="GO:0016791">
    <property type="term" value="F:phosphatase activity"/>
    <property type="evidence" value="ECO:0007669"/>
    <property type="project" value="UniProtKB-ARBA"/>
</dbReference>
<dbReference type="NCBIfam" id="TIGR01484">
    <property type="entry name" value="HAD-SF-IIB"/>
    <property type="match status" value="1"/>
</dbReference>
<dbReference type="SFLD" id="SFLDG01141">
    <property type="entry name" value="C2.B.1:_Sucrose_Phosphatase_Li"/>
    <property type="match status" value="1"/>
</dbReference>
<dbReference type="PANTHER" id="PTHR46521:SF4">
    <property type="entry name" value="SUCROSE-PHOSPHATASE 2-RELATED"/>
    <property type="match status" value="1"/>
</dbReference>
<dbReference type="InterPro" id="IPR023214">
    <property type="entry name" value="HAD_sf"/>
</dbReference>
<dbReference type="EMBL" id="JH651384">
    <property type="protein sequence ID" value="EIJ33697.1"/>
    <property type="molecule type" value="Genomic_DNA"/>
</dbReference>
<reference evidence="4" key="1">
    <citation type="journal article" date="2011" name="Stand. Genomic Sci.">
        <title>Genome sequence of the filamentous, gliding Thiothrix nivea neotype strain (JP2(T)).</title>
        <authorList>
            <person name="Lapidus A."/>
            <person name="Nolan M."/>
            <person name="Lucas S."/>
            <person name="Glavina Del Rio T."/>
            <person name="Tice H."/>
            <person name="Cheng J.F."/>
            <person name="Tapia R."/>
            <person name="Han C."/>
            <person name="Goodwin L."/>
            <person name="Pitluck S."/>
            <person name="Liolios K."/>
            <person name="Pagani I."/>
            <person name="Ivanova N."/>
            <person name="Huntemann M."/>
            <person name="Mavromatis K."/>
            <person name="Mikhailova N."/>
            <person name="Pati A."/>
            <person name="Chen A."/>
            <person name="Palaniappan K."/>
            <person name="Land M."/>
            <person name="Brambilla E.M."/>
            <person name="Rohde M."/>
            <person name="Abt B."/>
            <person name="Verbarg S."/>
            <person name="Goker M."/>
            <person name="Bristow J."/>
            <person name="Eisen J.A."/>
            <person name="Markowitz V."/>
            <person name="Hugenholtz P."/>
            <person name="Kyrpides N.C."/>
            <person name="Klenk H.P."/>
            <person name="Woyke T."/>
        </authorList>
    </citation>
    <scope>NUCLEOTIDE SEQUENCE [LARGE SCALE GENOMIC DNA]</scope>
    <source>
        <strain evidence="4">ATCC 35100 / DSM 5205 / JP2</strain>
    </source>
</reference>
<dbReference type="Proteomes" id="UP000005317">
    <property type="component" value="Unassembled WGS sequence"/>
</dbReference>
<evidence type="ECO:0000256" key="1">
    <source>
        <dbReference type="ARBA" id="ARBA00022801"/>
    </source>
</evidence>
<name>A0A656HBG3_THINJ</name>
<dbReference type="SFLD" id="SFLDS00003">
    <property type="entry name" value="Haloacid_Dehalogenase"/>
    <property type="match status" value="1"/>
</dbReference>
<dbReference type="Pfam" id="PF05116">
    <property type="entry name" value="S6PP"/>
    <property type="match status" value="1"/>
</dbReference>
<protein>
    <submittedName>
        <fullName evidence="3">Sucrose-6F-phosphate phosphohydrolase</fullName>
    </submittedName>
</protein>
<organism evidence="3 4">
    <name type="scientific">Thiothrix nivea (strain ATCC 35100 / DSM 5205 / JP2)</name>
    <dbReference type="NCBI Taxonomy" id="870187"/>
    <lineage>
        <taxon>Bacteria</taxon>
        <taxon>Pseudomonadati</taxon>
        <taxon>Pseudomonadota</taxon>
        <taxon>Gammaproteobacteria</taxon>
        <taxon>Thiotrichales</taxon>
        <taxon>Thiotrichaceae</taxon>
        <taxon>Thiothrix</taxon>
    </lineage>
</organism>
<gene>
    <name evidence="3" type="ORF">Thini_1076</name>
</gene>
<evidence type="ECO:0000313" key="4">
    <source>
        <dbReference type="Proteomes" id="UP000005317"/>
    </source>
</evidence>
<dbReference type="InterPro" id="IPR051518">
    <property type="entry name" value="Sucrose_Phosphatase"/>
</dbReference>
<keyword evidence="1 3" id="KW-0378">Hydrolase</keyword>
<dbReference type="AlphaFoldDB" id="A0A656HBG3"/>
<dbReference type="SUPFAM" id="SSF56784">
    <property type="entry name" value="HAD-like"/>
    <property type="match status" value="1"/>
</dbReference>
<dbReference type="InterPro" id="IPR006380">
    <property type="entry name" value="SPP-like_dom"/>
</dbReference>
<accession>A0A656HBG3</accession>
<sequence length="281" mass="31383">MNQALLICTDLDRTLIPNGAEPESPKARYWFRKLAALPEITLAYVSGRHDKLVRDAIIEYDLPLPDFVIGDVGSTLYTCQGWQWKPWSAWENHIAPDWGGRDHAQLARLLHDFPALRLQENAKQNTHKLSYYVKLSTNHQYLMDAVQMRLVANNINANLIWSIDEPANIGLLDILPASASKRHAIEFLQEQQGFALANTVFFGDSGNDLPVLVSPIPATLVNNASREIKVEALQMANMADMAQALYLARGGFLGMNGNYAAGILEGIAHYHPEIVARLEKK</sequence>
<dbReference type="InterPro" id="IPR036412">
    <property type="entry name" value="HAD-like_sf"/>
</dbReference>
<dbReference type="RefSeq" id="WP_002707646.1">
    <property type="nucleotide sequence ID" value="NZ_JH651384.1"/>
</dbReference>
<dbReference type="Gene3D" id="3.40.50.1000">
    <property type="entry name" value="HAD superfamily/HAD-like"/>
    <property type="match status" value="1"/>
</dbReference>
<evidence type="ECO:0000259" key="2">
    <source>
        <dbReference type="Pfam" id="PF05116"/>
    </source>
</evidence>
<keyword evidence="4" id="KW-1185">Reference proteome</keyword>
<dbReference type="InterPro" id="IPR006379">
    <property type="entry name" value="HAD-SF_hydro_IIB"/>
</dbReference>